<dbReference type="EMBL" id="CAJNOQ010005887">
    <property type="protein sequence ID" value="CAF1115207.1"/>
    <property type="molecule type" value="Genomic_DNA"/>
</dbReference>
<proteinExistence type="predicted"/>
<dbReference type="Gene3D" id="1.10.506.10">
    <property type="entry name" value="GTPase Activation - p120gap, domain 1"/>
    <property type="match status" value="1"/>
</dbReference>
<accession>A0A814Q6Y1</accession>
<dbReference type="OrthoDB" id="10264848at2759"/>
<evidence type="ECO:0000313" key="1">
    <source>
        <dbReference type="EMBL" id="CAF1115207.1"/>
    </source>
</evidence>
<reference evidence="1" key="1">
    <citation type="submission" date="2021-02" db="EMBL/GenBank/DDBJ databases">
        <authorList>
            <person name="Nowell W R."/>
        </authorList>
    </citation>
    <scope>NUCLEOTIDE SEQUENCE</scope>
</reference>
<evidence type="ECO:0000313" key="2">
    <source>
        <dbReference type="EMBL" id="CAF3879184.1"/>
    </source>
</evidence>
<dbReference type="Proteomes" id="UP000681722">
    <property type="component" value="Unassembled WGS sequence"/>
</dbReference>
<evidence type="ECO:0000313" key="3">
    <source>
        <dbReference type="Proteomes" id="UP000663829"/>
    </source>
</evidence>
<dbReference type="Proteomes" id="UP000663829">
    <property type="component" value="Unassembled WGS sequence"/>
</dbReference>
<keyword evidence="3" id="KW-1185">Reference proteome</keyword>
<dbReference type="AlphaFoldDB" id="A0A814Q6Y1"/>
<dbReference type="EMBL" id="CAJOBC010005887">
    <property type="protein sequence ID" value="CAF3879184.1"/>
    <property type="molecule type" value="Genomic_DNA"/>
</dbReference>
<name>A0A814Q6Y1_9BILA</name>
<comment type="caution">
    <text evidence="1">The sequence shown here is derived from an EMBL/GenBank/DDBJ whole genome shotgun (WGS) entry which is preliminary data.</text>
</comment>
<organism evidence="1 3">
    <name type="scientific">Didymodactylos carnosus</name>
    <dbReference type="NCBI Taxonomy" id="1234261"/>
    <lineage>
        <taxon>Eukaryota</taxon>
        <taxon>Metazoa</taxon>
        <taxon>Spiralia</taxon>
        <taxon>Gnathifera</taxon>
        <taxon>Rotifera</taxon>
        <taxon>Eurotatoria</taxon>
        <taxon>Bdelloidea</taxon>
        <taxon>Philodinida</taxon>
        <taxon>Philodinidae</taxon>
        <taxon>Didymodactylos</taxon>
    </lineage>
</organism>
<dbReference type="SUPFAM" id="SSF56219">
    <property type="entry name" value="DNase I-like"/>
    <property type="match status" value="1"/>
</dbReference>
<sequence>MNKNGGVCLALGRHLKGSSVANSIPNTVIGDIAGVTEELRVIGIYWPQGQSRNLDDFKPFITKNTIITGDFNATVLEWGSPETDKRDQFLTSPSGTSNSEFKLILDQIVNCKDTVSNTSVLEVSRFIKKLKAKRSSGDDNISNFIQIRRPRLSLKMASLELEQVVAFKYLGFGASDKMSFKPTVDAAIDKIRKSYSKLKWLSKDSSLMNQIVPISMCSLYGQCLYLQDEYSVLCILKSLCGIQLENEKNSRIILQRNSSTFKLVFDSFLTSLQSSKIFLTAALHDPIMQLVMQDDWYYDINPDTSMSRFSKQECLNRFGQPNTHDYMEKLLEKLSERTTFDNEVEQ</sequence>
<dbReference type="InterPro" id="IPR036691">
    <property type="entry name" value="Endo/exonu/phosph_ase_sf"/>
</dbReference>
<gene>
    <name evidence="1" type="ORF">GPM918_LOCUS19421</name>
    <name evidence="2" type="ORF">SRO942_LOCUS19418</name>
</gene>
<dbReference type="InterPro" id="IPR008936">
    <property type="entry name" value="Rho_GTPase_activation_prot"/>
</dbReference>
<protein>
    <recommendedName>
        <fullName evidence="4">Endonuclease/exonuclease/phosphatase domain-containing protein</fullName>
    </recommendedName>
</protein>
<evidence type="ECO:0008006" key="4">
    <source>
        <dbReference type="Google" id="ProtNLM"/>
    </source>
</evidence>
<dbReference type="Gene3D" id="3.60.10.10">
    <property type="entry name" value="Endonuclease/exonuclease/phosphatase"/>
    <property type="match status" value="1"/>
</dbReference>